<evidence type="ECO:0000313" key="2">
    <source>
        <dbReference type="Proteomes" id="UP000244915"/>
    </source>
</evidence>
<dbReference type="EMBL" id="CP022189">
    <property type="protein sequence ID" value="AWI84267.1"/>
    <property type="molecule type" value="Genomic_DNA"/>
</dbReference>
<dbReference type="AlphaFoldDB" id="A0A2U8HEG9"/>
<sequence>MTHPPHKLLTEDEAAEYLDDCGYPMQPSTLRNYRSSNRGPHYVRAGRSPRYRVADLHKWLTELPGHENTLGELEHKLGIAPT</sequence>
<dbReference type="Proteomes" id="UP000244915">
    <property type="component" value="Chromosome 1"/>
</dbReference>
<dbReference type="OrthoDB" id="9806994at2"/>
<evidence type="ECO:0000313" key="1">
    <source>
        <dbReference type="EMBL" id="AWI84267.1"/>
    </source>
</evidence>
<name>A0A2U8HEG9_9RHOB</name>
<proteinExistence type="predicted"/>
<dbReference type="SUPFAM" id="SSF46955">
    <property type="entry name" value="Putative DNA-binding domain"/>
    <property type="match status" value="1"/>
</dbReference>
<dbReference type="RefSeq" id="WP_108966953.1">
    <property type="nucleotide sequence ID" value="NZ_CP022189.1"/>
</dbReference>
<dbReference type="InterPro" id="IPR009061">
    <property type="entry name" value="DNA-bd_dom_put_sf"/>
</dbReference>
<protein>
    <recommendedName>
        <fullName evidence="3">Helix-turn-helix domain-containing protein</fullName>
    </recommendedName>
</protein>
<reference evidence="1 2" key="1">
    <citation type="submission" date="2017-06" db="EMBL/GenBank/DDBJ databases">
        <title>Yangia sp. YSBP01 complete genome sequence.</title>
        <authorList>
            <person name="Woo J.-H."/>
            <person name="Kim H.-S."/>
        </authorList>
    </citation>
    <scope>NUCLEOTIDE SEQUENCE [LARGE SCALE GENOMIC DNA]</scope>
    <source>
        <strain evidence="1 2">YSBP01</strain>
    </source>
</reference>
<evidence type="ECO:0008006" key="3">
    <source>
        <dbReference type="Google" id="ProtNLM"/>
    </source>
</evidence>
<accession>A0A2U8HEG9</accession>
<dbReference type="KEGG" id="ypac:CEW88_11575"/>
<gene>
    <name evidence="1" type="ORF">CEW88_11575</name>
</gene>
<organism evidence="1 2">
    <name type="scientific">Alloyangia pacifica</name>
    <dbReference type="NCBI Taxonomy" id="311180"/>
    <lineage>
        <taxon>Bacteria</taxon>
        <taxon>Pseudomonadati</taxon>
        <taxon>Pseudomonadota</taxon>
        <taxon>Alphaproteobacteria</taxon>
        <taxon>Rhodobacterales</taxon>
        <taxon>Roseobacteraceae</taxon>
        <taxon>Alloyangia</taxon>
    </lineage>
</organism>